<dbReference type="InterPro" id="IPR036291">
    <property type="entry name" value="NAD(P)-bd_dom_sf"/>
</dbReference>
<dbReference type="SUPFAM" id="SSF55347">
    <property type="entry name" value="Glyceraldehyde-3-phosphate dehydrogenase-like, C-terminal domain"/>
    <property type="match status" value="1"/>
</dbReference>
<dbReference type="InterPro" id="IPR000683">
    <property type="entry name" value="Gfo/Idh/MocA-like_OxRdtase_N"/>
</dbReference>
<feature type="domain" description="Gfo/Idh/MocA-like oxidoreductase N-terminal" evidence="1">
    <location>
        <begin position="73"/>
        <end position="171"/>
    </location>
</feature>
<dbReference type="Proteomes" id="UP000324479">
    <property type="component" value="Unassembled WGS sequence"/>
</dbReference>
<evidence type="ECO:0000313" key="4">
    <source>
        <dbReference type="Proteomes" id="UP000324479"/>
    </source>
</evidence>
<evidence type="ECO:0000259" key="2">
    <source>
        <dbReference type="Pfam" id="PF19051"/>
    </source>
</evidence>
<dbReference type="Gene3D" id="3.40.50.720">
    <property type="entry name" value="NAD(P)-binding Rossmann-like Domain"/>
    <property type="match status" value="1"/>
</dbReference>
<name>A0A5M6CYQ9_9BACT</name>
<dbReference type="PANTHER" id="PTHR43818">
    <property type="entry name" value="BCDNA.GH03377"/>
    <property type="match status" value="1"/>
</dbReference>
<dbReference type="Pfam" id="PF19051">
    <property type="entry name" value="GFO_IDH_MocA_C2"/>
    <property type="match status" value="1"/>
</dbReference>
<sequence length="459" mass="50874">MAPALNRRQTLKSTLGWAGAAVLASRTERAFGFTSANERPRMAAIGTGSRWYQKATGVDSRYGSAPDMRKLGDYVAVCDADAYRVGLASDIAKEWTGESPRASSDYRSVIDDPEIDIVHISTPDHWHAKIAIEAMLAGKDVYCEKPMTLTIEEGQLMSKVCQQTGRICQIGTQQRSDKGFLTAIALIQAGRLGEVRKATCSIGGGPTSPEIPVTEPPKSLDWNLWQGPTPEVPFRYLAGDNGETQSWSRCHYEFRWWYEYSGGKLTDWGAHHCDIATWGLGKTQTGPVSVDPVMVKHPVPFREGNPVDPSRYNTATEFLIRAVFADGKEIELRHDQGNGILFEGSGGRIFVNRGRLTGTPVEDLESNPLPDGALEAVYKGRELTDHFRNFFVACQDRKDPISDVHSHHRALSTCHLAGIAARLGRKIEWDPETEQVIGDARAQSFIRRDRRNGFEIEIS</sequence>
<dbReference type="PANTHER" id="PTHR43818:SF5">
    <property type="entry name" value="OXIDOREDUCTASE FAMILY PROTEIN"/>
    <property type="match status" value="1"/>
</dbReference>
<evidence type="ECO:0000313" key="3">
    <source>
        <dbReference type="EMBL" id="KAA5538025.1"/>
    </source>
</evidence>
<comment type="caution">
    <text evidence="3">The sequence shown here is derived from an EMBL/GenBank/DDBJ whole genome shotgun (WGS) entry which is preliminary data.</text>
</comment>
<dbReference type="Gene3D" id="3.30.360.10">
    <property type="entry name" value="Dihydrodipicolinate Reductase, domain 2"/>
    <property type="match status" value="1"/>
</dbReference>
<dbReference type="AlphaFoldDB" id="A0A5M6CYQ9"/>
<accession>A0A5M6CYQ9</accession>
<dbReference type="InterPro" id="IPR050463">
    <property type="entry name" value="Gfo/Idh/MocA_oxidrdct_glycsds"/>
</dbReference>
<dbReference type="GO" id="GO:0000166">
    <property type="term" value="F:nucleotide binding"/>
    <property type="evidence" value="ECO:0007669"/>
    <property type="project" value="InterPro"/>
</dbReference>
<dbReference type="RefSeq" id="WP_150079889.1">
    <property type="nucleotide sequence ID" value="NZ_VWOX01000033.1"/>
</dbReference>
<organism evidence="3 4">
    <name type="scientific">Roseiconus nitratireducens</name>
    <dbReference type="NCBI Taxonomy" id="2605748"/>
    <lineage>
        <taxon>Bacteria</taxon>
        <taxon>Pseudomonadati</taxon>
        <taxon>Planctomycetota</taxon>
        <taxon>Planctomycetia</taxon>
        <taxon>Pirellulales</taxon>
        <taxon>Pirellulaceae</taxon>
        <taxon>Roseiconus</taxon>
    </lineage>
</organism>
<dbReference type="SUPFAM" id="SSF51735">
    <property type="entry name" value="NAD(P)-binding Rossmann-fold domains"/>
    <property type="match status" value="1"/>
</dbReference>
<dbReference type="EMBL" id="VWOX01000033">
    <property type="protein sequence ID" value="KAA5538025.1"/>
    <property type="molecule type" value="Genomic_DNA"/>
</dbReference>
<keyword evidence="4" id="KW-1185">Reference proteome</keyword>
<gene>
    <name evidence="3" type="ORF">FYK55_27805</name>
</gene>
<feature type="domain" description="Gfo/Idh/MocA-like oxidoreductase bacterial type C-terminal" evidence="2">
    <location>
        <begin position="211"/>
        <end position="455"/>
    </location>
</feature>
<dbReference type="Pfam" id="PF01408">
    <property type="entry name" value="GFO_IDH_MocA"/>
    <property type="match status" value="1"/>
</dbReference>
<evidence type="ECO:0000259" key="1">
    <source>
        <dbReference type="Pfam" id="PF01408"/>
    </source>
</evidence>
<protein>
    <submittedName>
        <fullName evidence="3">Gfo/Idh/MocA family oxidoreductase</fullName>
    </submittedName>
</protein>
<proteinExistence type="predicted"/>
<dbReference type="InterPro" id="IPR043906">
    <property type="entry name" value="Gfo/Idh/MocA_OxRdtase_bact_C"/>
</dbReference>
<reference evidence="3 4" key="1">
    <citation type="submission" date="2019-08" db="EMBL/GenBank/DDBJ databases">
        <authorList>
            <person name="Dhanesh K."/>
            <person name="Kumar G."/>
            <person name="Sasikala C."/>
            <person name="Venkata Ramana C."/>
        </authorList>
    </citation>
    <scope>NUCLEOTIDE SEQUENCE [LARGE SCALE GENOMIC DNA]</scope>
    <source>
        <strain evidence="3 4">JC645</strain>
    </source>
</reference>